<dbReference type="EMBL" id="KN731532">
    <property type="protein sequence ID" value="KIH59868.1"/>
    <property type="molecule type" value="Genomic_DNA"/>
</dbReference>
<protein>
    <submittedName>
        <fullName evidence="2">Uncharacterized protein</fullName>
    </submittedName>
</protein>
<evidence type="ECO:0000256" key="1">
    <source>
        <dbReference type="SAM" id="MobiDB-lite"/>
    </source>
</evidence>
<sequence>MPRGCKRKTSEEASSQEMPLWAAKMIEKYDQCATRLEDALSSAFASLLSAVAEIKNTQESVLKRLTAVEARLSTMSTASMIDQNAIYSTVVKVKADKTRIEERLRRITWVGIPEQKDEVSTRRFDHEALKEVVETSGDPDLLREFSRGNIVGHRFPVGQPRSTGARGRIIKIDLPSQELKDKLLPHMKQGRQSLTKNLIHSYARRDYTPEELVLDRKLRRKAGEQNQKEGKLQFVVRDLQIHRLRYPRDLPGYLGASQPFQPSRSSSSSPTEPTPSHFVFTKDDASSSLPHRGNSPAYADATL</sequence>
<reference evidence="2 3" key="1">
    <citation type="submission" date="2013-12" db="EMBL/GenBank/DDBJ databases">
        <title>Draft genome of the parsitic nematode Ancylostoma duodenale.</title>
        <authorList>
            <person name="Mitreva M."/>
        </authorList>
    </citation>
    <scope>NUCLEOTIDE SEQUENCE [LARGE SCALE GENOMIC DNA]</scope>
    <source>
        <strain evidence="2 3">Zhejiang</strain>
    </source>
</reference>
<keyword evidence="3" id="KW-1185">Reference proteome</keyword>
<feature type="compositionally biased region" description="Low complexity" evidence="1">
    <location>
        <begin position="257"/>
        <end position="276"/>
    </location>
</feature>
<evidence type="ECO:0000313" key="3">
    <source>
        <dbReference type="Proteomes" id="UP000054047"/>
    </source>
</evidence>
<feature type="region of interest" description="Disordered" evidence="1">
    <location>
        <begin position="250"/>
        <end position="303"/>
    </location>
</feature>
<accession>A0A0C2CSR4</accession>
<dbReference type="AlphaFoldDB" id="A0A0C2CSR4"/>
<dbReference type="Proteomes" id="UP000054047">
    <property type="component" value="Unassembled WGS sequence"/>
</dbReference>
<evidence type="ECO:0000313" key="2">
    <source>
        <dbReference type="EMBL" id="KIH59868.1"/>
    </source>
</evidence>
<dbReference type="PANTHER" id="PTHR21459:SF2">
    <property type="entry name" value="PROTEIN CBG08968"/>
    <property type="match status" value="1"/>
</dbReference>
<dbReference type="PANTHER" id="PTHR21459">
    <property type="entry name" value="PROTEIN CBG08968"/>
    <property type="match status" value="1"/>
</dbReference>
<gene>
    <name evidence="2" type="ORF">ANCDUO_09889</name>
</gene>
<proteinExistence type="predicted"/>
<name>A0A0C2CSR4_9BILA</name>
<dbReference type="OrthoDB" id="5859941at2759"/>
<organism evidence="2 3">
    <name type="scientific">Ancylostoma duodenale</name>
    <dbReference type="NCBI Taxonomy" id="51022"/>
    <lineage>
        <taxon>Eukaryota</taxon>
        <taxon>Metazoa</taxon>
        <taxon>Ecdysozoa</taxon>
        <taxon>Nematoda</taxon>
        <taxon>Chromadorea</taxon>
        <taxon>Rhabditida</taxon>
        <taxon>Rhabditina</taxon>
        <taxon>Rhabditomorpha</taxon>
        <taxon>Strongyloidea</taxon>
        <taxon>Ancylostomatidae</taxon>
        <taxon>Ancylostomatinae</taxon>
        <taxon>Ancylostoma</taxon>
    </lineage>
</organism>